<evidence type="ECO:0000256" key="9">
    <source>
        <dbReference type="SAM" id="Phobius"/>
    </source>
</evidence>
<evidence type="ECO:0000313" key="11">
    <source>
        <dbReference type="EMBL" id="MBS4198385.1"/>
    </source>
</evidence>
<dbReference type="Gene3D" id="1.20.5.1930">
    <property type="match status" value="1"/>
</dbReference>
<dbReference type="InterPro" id="IPR005467">
    <property type="entry name" value="His_kinase_dom"/>
</dbReference>
<dbReference type="GO" id="GO:0016020">
    <property type="term" value="C:membrane"/>
    <property type="evidence" value="ECO:0007669"/>
    <property type="project" value="InterPro"/>
</dbReference>
<evidence type="ECO:0000256" key="6">
    <source>
        <dbReference type="ARBA" id="ARBA00022777"/>
    </source>
</evidence>
<dbReference type="SUPFAM" id="SSF55874">
    <property type="entry name" value="ATPase domain of HSP90 chaperone/DNA topoisomerase II/histidine kinase"/>
    <property type="match status" value="1"/>
</dbReference>
<comment type="caution">
    <text evidence="11">The sequence shown here is derived from an EMBL/GenBank/DDBJ whole genome shotgun (WGS) entry which is preliminary data.</text>
</comment>
<evidence type="ECO:0000256" key="2">
    <source>
        <dbReference type="ARBA" id="ARBA00012438"/>
    </source>
</evidence>
<dbReference type="GO" id="GO:0000155">
    <property type="term" value="F:phosphorelay sensor kinase activity"/>
    <property type="evidence" value="ECO:0007669"/>
    <property type="project" value="InterPro"/>
</dbReference>
<sequence length="389" mass="43704">MLYFLAIVHISMVDKVGSGQSIFIVVSMLIFTLTHFFYFSRFSTKTFILLNLVDFLFGVGYGYMFPESNYLYLLFFGVVGVTLFLGTSSKGVLMGGVVLFTIAWLFNMATDYYRTGSANLIFNIICFVVLVLQGCMVGGLIRYLLLAQDKISDQYKEVTSSHMALQEAHEQMRRYAEEVEILTSTRERNQIAREIHDTVGHKMTALLVQLEVAQMIQESEPLKAKDTIQLCKQLAQSALQEVRLSVRAIHEEVGIQLGLIESLRKLLTDFSEMTGVKTSLQVEGDLSSVSATLQPIIYRVIQESLTNAKRHGNATQANVNLHVTEQQINIEIADNGAGVTGIVPGFGLINMRERVEEHSGMIQFISKKEHGFLIKISFPLQKKTWTFEG</sequence>
<feature type="transmembrane region" description="Helical" evidence="9">
    <location>
        <begin position="70"/>
        <end position="86"/>
    </location>
</feature>
<keyword evidence="8" id="KW-0902">Two-component regulatory system</keyword>
<feature type="domain" description="Histidine kinase" evidence="10">
    <location>
        <begin position="297"/>
        <end position="382"/>
    </location>
</feature>
<dbReference type="Pfam" id="PF02518">
    <property type="entry name" value="HATPase_c"/>
    <property type="match status" value="1"/>
</dbReference>
<dbReference type="GO" id="GO:0046983">
    <property type="term" value="F:protein dimerization activity"/>
    <property type="evidence" value="ECO:0007669"/>
    <property type="project" value="InterPro"/>
</dbReference>
<dbReference type="Proteomes" id="UP000682713">
    <property type="component" value="Unassembled WGS sequence"/>
</dbReference>
<feature type="transmembrane region" description="Helical" evidence="9">
    <location>
        <begin position="46"/>
        <end position="64"/>
    </location>
</feature>
<dbReference type="InterPro" id="IPR050482">
    <property type="entry name" value="Sensor_HK_TwoCompSys"/>
</dbReference>
<keyword evidence="9" id="KW-0472">Membrane</keyword>
<dbReference type="Pfam" id="PF07730">
    <property type="entry name" value="HisKA_3"/>
    <property type="match status" value="1"/>
</dbReference>
<dbReference type="GO" id="GO:0005524">
    <property type="term" value="F:ATP binding"/>
    <property type="evidence" value="ECO:0007669"/>
    <property type="project" value="UniProtKB-KW"/>
</dbReference>
<keyword evidence="9" id="KW-0812">Transmembrane</keyword>
<keyword evidence="6 11" id="KW-0418">Kinase</keyword>
<evidence type="ECO:0000256" key="4">
    <source>
        <dbReference type="ARBA" id="ARBA00022679"/>
    </source>
</evidence>
<keyword evidence="3" id="KW-0597">Phosphoprotein</keyword>
<keyword evidence="4" id="KW-0808">Transferase</keyword>
<keyword evidence="12" id="KW-1185">Reference proteome</keyword>
<reference evidence="11 12" key="1">
    <citation type="submission" date="2021-05" db="EMBL/GenBank/DDBJ databases">
        <title>Novel Bacillus species.</title>
        <authorList>
            <person name="Liu G."/>
        </authorList>
    </citation>
    <scope>NUCLEOTIDE SEQUENCE [LARGE SCALE GENOMIC DNA]</scope>
    <source>
        <strain evidence="11 12">FJAT-49732</strain>
    </source>
</reference>
<dbReference type="InterPro" id="IPR003594">
    <property type="entry name" value="HATPase_dom"/>
</dbReference>
<feature type="transmembrane region" description="Helical" evidence="9">
    <location>
        <begin position="121"/>
        <end position="145"/>
    </location>
</feature>
<evidence type="ECO:0000256" key="5">
    <source>
        <dbReference type="ARBA" id="ARBA00022741"/>
    </source>
</evidence>
<organism evidence="11 12">
    <name type="scientific">Lederbergia citrisecunda</name>
    <dbReference type="NCBI Taxonomy" id="2833583"/>
    <lineage>
        <taxon>Bacteria</taxon>
        <taxon>Bacillati</taxon>
        <taxon>Bacillota</taxon>
        <taxon>Bacilli</taxon>
        <taxon>Bacillales</taxon>
        <taxon>Bacillaceae</taxon>
        <taxon>Lederbergia</taxon>
    </lineage>
</organism>
<dbReference type="PROSITE" id="PS50109">
    <property type="entry name" value="HIS_KIN"/>
    <property type="match status" value="1"/>
</dbReference>
<accession>A0A942TIR2</accession>
<dbReference type="InterPro" id="IPR011712">
    <property type="entry name" value="Sig_transdc_His_kin_sub3_dim/P"/>
</dbReference>
<evidence type="ECO:0000256" key="8">
    <source>
        <dbReference type="ARBA" id="ARBA00023012"/>
    </source>
</evidence>
<dbReference type="EMBL" id="JAGYPJ010000001">
    <property type="protein sequence ID" value="MBS4198385.1"/>
    <property type="molecule type" value="Genomic_DNA"/>
</dbReference>
<dbReference type="Gene3D" id="3.30.565.10">
    <property type="entry name" value="Histidine kinase-like ATPase, C-terminal domain"/>
    <property type="match status" value="1"/>
</dbReference>
<proteinExistence type="predicted"/>
<keyword evidence="5" id="KW-0547">Nucleotide-binding</keyword>
<dbReference type="PANTHER" id="PTHR24421">
    <property type="entry name" value="NITRATE/NITRITE SENSOR PROTEIN NARX-RELATED"/>
    <property type="match status" value="1"/>
</dbReference>
<evidence type="ECO:0000256" key="7">
    <source>
        <dbReference type="ARBA" id="ARBA00022840"/>
    </source>
</evidence>
<dbReference type="AlphaFoldDB" id="A0A942TIR2"/>
<evidence type="ECO:0000313" key="12">
    <source>
        <dbReference type="Proteomes" id="UP000682713"/>
    </source>
</evidence>
<feature type="transmembrane region" description="Helical" evidence="9">
    <location>
        <begin position="20"/>
        <end position="39"/>
    </location>
</feature>
<dbReference type="RefSeq" id="WP_213109147.1">
    <property type="nucleotide sequence ID" value="NZ_JAGYPJ010000001.1"/>
</dbReference>
<dbReference type="PANTHER" id="PTHR24421:SF10">
    <property type="entry name" value="NITRATE_NITRITE SENSOR PROTEIN NARQ"/>
    <property type="match status" value="1"/>
</dbReference>
<comment type="catalytic activity">
    <reaction evidence="1">
        <text>ATP + protein L-histidine = ADP + protein N-phospho-L-histidine.</text>
        <dbReference type="EC" id="2.7.13.3"/>
    </reaction>
</comment>
<protein>
    <recommendedName>
        <fullName evidence="2">histidine kinase</fullName>
        <ecNumber evidence="2">2.7.13.3</ecNumber>
    </recommendedName>
</protein>
<keyword evidence="9" id="KW-1133">Transmembrane helix</keyword>
<evidence type="ECO:0000256" key="3">
    <source>
        <dbReference type="ARBA" id="ARBA00022553"/>
    </source>
</evidence>
<keyword evidence="7" id="KW-0067">ATP-binding</keyword>
<dbReference type="InterPro" id="IPR036890">
    <property type="entry name" value="HATPase_C_sf"/>
</dbReference>
<name>A0A942TIR2_9BACI</name>
<dbReference type="EC" id="2.7.13.3" evidence="2"/>
<dbReference type="SMART" id="SM00387">
    <property type="entry name" value="HATPase_c"/>
    <property type="match status" value="1"/>
</dbReference>
<gene>
    <name evidence="11" type="ORF">KHA93_01755</name>
</gene>
<dbReference type="CDD" id="cd16917">
    <property type="entry name" value="HATPase_UhpB-NarQ-NarX-like"/>
    <property type="match status" value="1"/>
</dbReference>
<evidence type="ECO:0000259" key="10">
    <source>
        <dbReference type="PROSITE" id="PS50109"/>
    </source>
</evidence>
<evidence type="ECO:0000256" key="1">
    <source>
        <dbReference type="ARBA" id="ARBA00000085"/>
    </source>
</evidence>